<dbReference type="EMBL" id="JBDFQZ010000014">
    <property type="protein sequence ID" value="KAK9664599.1"/>
    <property type="molecule type" value="Genomic_DNA"/>
</dbReference>
<protein>
    <recommendedName>
        <fullName evidence="3">GAG-pre-integrase domain-containing protein</fullName>
    </recommendedName>
</protein>
<keyword evidence="2" id="KW-1185">Reference proteome</keyword>
<reference evidence="1" key="1">
    <citation type="submission" date="2024-03" db="EMBL/GenBank/DDBJ databases">
        <title>WGS assembly of Saponaria officinalis var. Norfolk2.</title>
        <authorList>
            <person name="Jenkins J."/>
            <person name="Shu S."/>
            <person name="Grimwood J."/>
            <person name="Barry K."/>
            <person name="Goodstein D."/>
            <person name="Schmutz J."/>
            <person name="Leebens-Mack J."/>
            <person name="Osbourn A."/>
        </authorList>
    </citation>
    <scope>NUCLEOTIDE SEQUENCE [LARGE SCALE GENOMIC DNA]</scope>
    <source>
        <strain evidence="1">JIC</strain>
    </source>
</reference>
<proteinExistence type="predicted"/>
<name>A0AAW1GUL1_SAPOF</name>
<comment type="caution">
    <text evidence="1">The sequence shown here is derived from an EMBL/GenBank/DDBJ whole genome shotgun (WGS) entry which is preliminary data.</text>
</comment>
<evidence type="ECO:0000313" key="1">
    <source>
        <dbReference type="EMBL" id="KAK9664599.1"/>
    </source>
</evidence>
<dbReference type="Proteomes" id="UP001443914">
    <property type="component" value="Unassembled WGS sequence"/>
</dbReference>
<evidence type="ECO:0000313" key="2">
    <source>
        <dbReference type="Proteomes" id="UP001443914"/>
    </source>
</evidence>
<organism evidence="1 2">
    <name type="scientific">Saponaria officinalis</name>
    <name type="common">Common soapwort</name>
    <name type="synonym">Lychnis saponaria</name>
    <dbReference type="NCBI Taxonomy" id="3572"/>
    <lineage>
        <taxon>Eukaryota</taxon>
        <taxon>Viridiplantae</taxon>
        <taxon>Streptophyta</taxon>
        <taxon>Embryophyta</taxon>
        <taxon>Tracheophyta</taxon>
        <taxon>Spermatophyta</taxon>
        <taxon>Magnoliopsida</taxon>
        <taxon>eudicotyledons</taxon>
        <taxon>Gunneridae</taxon>
        <taxon>Pentapetalae</taxon>
        <taxon>Caryophyllales</taxon>
        <taxon>Caryophyllaceae</taxon>
        <taxon>Caryophylleae</taxon>
        <taxon>Saponaria</taxon>
    </lineage>
</organism>
<evidence type="ECO:0008006" key="3">
    <source>
        <dbReference type="Google" id="ProtNLM"/>
    </source>
</evidence>
<dbReference type="AlphaFoldDB" id="A0AAW1GUL1"/>
<gene>
    <name evidence="1" type="ORF">RND81_14G054800</name>
</gene>
<accession>A0AAW1GUL1</accession>
<sequence length="167" mass="18775">MTSRIHILHNIQSLSKLVMVGLPDVSVKLVTQIGELHLTPRVTFHKVLVVPDFSQNLLSVGRLADHNNIQAIFNSTDCIFQDRSNKAVIGTAHRHGSLYWFTHCKHSTSISHSCLTSNALVDSHIHSVHNKDVSLALLHARMGHSSIEKMKHVIQDAQVEMKNFFFL</sequence>